<dbReference type="EMBL" id="LR031877">
    <property type="protein sequence ID" value="VDD41769.1"/>
    <property type="molecule type" value="Genomic_DNA"/>
</dbReference>
<proteinExistence type="predicted"/>
<dbReference type="AlphaFoldDB" id="A0A3P6FFF6"/>
<sequence>MPLSMELRTISCKLMKTFVLVQFLTIKVNSWMLV</sequence>
<organism evidence="1">
    <name type="scientific">Brassica oleracea</name>
    <name type="common">Wild cabbage</name>
    <dbReference type="NCBI Taxonomy" id="3712"/>
    <lineage>
        <taxon>Eukaryota</taxon>
        <taxon>Viridiplantae</taxon>
        <taxon>Streptophyta</taxon>
        <taxon>Embryophyta</taxon>
        <taxon>Tracheophyta</taxon>
        <taxon>Spermatophyta</taxon>
        <taxon>Magnoliopsida</taxon>
        <taxon>eudicotyledons</taxon>
        <taxon>Gunneridae</taxon>
        <taxon>Pentapetalae</taxon>
        <taxon>rosids</taxon>
        <taxon>malvids</taxon>
        <taxon>Brassicales</taxon>
        <taxon>Brassicaceae</taxon>
        <taxon>Brassiceae</taxon>
        <taxon>Brassica</taxon>
    </lineage>
</organism>
<evidence type="ECO:0000313" key="1">
    <source>
        <dbReference type="EMBL" id="VDD41769.1"/>
    </source>
</evidence>
<gene>
    <name evidence="1" type="ORF">BOLC5T29316H</name>
</gene>
<accession>A0A3P6FFF6</accession>
<name>A0A3P6FFF6_BRAOL</name>
<reference evidence="1" key="1">
    <citation type="submission" date="2018-11" db="EMBL/GenBank/DDBJ databases">
        <authorList>
            <consortium name="Genoscope - CEA"/>
            <person name="William W."/>
        </authorList>
    </citation>
    <scope>NUCLEOTIDE SEQUENCE</scope>
</reference>
<protein>
    <submittedName>
        <fullName evidence="1">Uncharacterized protein</fullName>
    </submittedName>
</protein>